<evidence type="ECO:0000256" key="5">
    <source>
        <dbReference type="ARBA" id="ARBA00023010"/>
    </source>
</evidence>
<dbReference type="HAMAP" id="MF_00902">
    <property type="entry name" value="TatC"/>
    <property type="match status" value="1"/>
</dbReference>
<feature type="transmembrane region" description="Helical" evidence="7">
    <location>
        <begin position="189"/>
        <end position="207"/>
    </location>
</feature>
<evidence type="ECO:0000256" key="4">
    <source>
        <dbReference type="ARBA" id="ARBA00022989"/>
    </source>
</evidence>
<keyword evidence="6 7" id="KW-0472">Membrane</keyword>
<keyword evidence="4 7" id="KW-1133">Transmembrane helix</keyword>
<comment type="subcellular location">
    <subcellularLocation>
        <location evidence="7">Cell membrane</location>
        <topology evidence="7">Multi-pass membrane protein</topology>
    </subcellularLocation>
    <subcellularLocation>
        <location evidence="1">Membrane</location>
        <topology evidence="1">Multi-pass membrane protein</topology>
    </subcellularLocation>
</comment>
<comment type="function">
    <text evidence="7">Part of the twin-arginine translocation (Tat) system that transports large folded proteins containing a characteristic twin-arginine motif in their signal peptide across membranes. Together with TatB, TatC is part of a receptor directly interacting with Tat signal peptides.</text>
</comment>
<keyword evidence="2 7" id="KW-0812">Transmembrane</keyword>
<evidence type="ECO:0000256" key="2">
    <source>
        <dbReference type="ARBA" id="ARBA00022692"/>
    </source>
</evidence>
<feature type="transmembrane region" description="Helical" evidence="7">
    <location>
        <begin position="69"/>
        <end position="93"/>
    </location>
</feature>
<dbReference type="InterPro" id="IPR002033">
    <property type="entry name" value="TatC"/>
</dbReference>
<feature type="transmembrane region" description="Helical" evidence="7">
    <location>
        <begin position="105"/>
        <end position="126"/>
    </location>
</feature>
<dbReference type="PANTHER" id="PTHR30371">
    <property type="entry name" value="SEC-INDEPENDENT PROTEIN TRANSLOCASE PROTEIN TATC"/>
    <property type="match status" value="1"/>
</dbReference>
<evidence type="ECO:0000256" key="6">
    <source>
        <dbReference type="ARBA" id="ARBA00023136"/>
    </source>
</evidence>
<dbReference type="Pfam" id="PF00902">
    <property type="entry name" value="TatC"/>
    <property type="match status" value="1"/>
</dbReference>
<evidence type="ECO:0000313" key="9">
    <source>
        <dbReference type="Proteomes" id="UP000219994"/>
    </source>
</evidence>
<feature type="transmembrane region" description="Helical" evidence="7">
    <location>
        <begin position="153"/>
        <end position="177"/>
    </location>
</feature>
<protein>
    <recommendedName>
        <fullName evidence="7">Sec-independent protein translocase protein TatC</fullName>
    </recommendedName>
</protein>
<dbReference type="Proteomes" id="UP000219994">
    <property type="component" value="Unassembled WGS sequence"/>
</dbReference>
<dbReference type="GO" id="GO:0043953">
    <property type="term" value="P:protein transport by the Tat complex"/>
    <property type="evidence" value="ECO:0007669"/>
    <property type="project" value="UniProtKB-UniRule"/>
</dbReference>
<sequence>MSLGAHLIELRRRLFRSALAVVVGSVAGWFLTELCVWNAIQEPVTQVARAKGTAAIVFPTISSAFDLRLQIAVTVGLVLSSPVWLFQIFAFLVPGLKKRERRYTLGFFLTAIPLFFAGCAAGWYVLPHIVAVLTSFVPQGAESLLTAKEYVDFVLKLILVIGVAFVLPVFIVLLNFVGVMSADTIIKGWRVAILLIVLFTAFATPSADVVSMFLLAIPLIFLYFAAWFIGFLHDRRAAKQLALLIGHDAQASA</sequence>
<dbReference type="GO" id="GO:0033281">
    <property type="term" value="C:TAT protein transport complex"/>
    <property type="evidence" value="ECO:0007669"/>
    <property type="project" value="UniProtKB-UniRule"/>
</dbReference>
<dbReference type="PRINTS" id="PR01840">
    <property type="entry name" value="TATCFAMILY"/>
</dbReference>
<dbReference type="PANTHER" id="PTHR30371:SF0">
    <property type="entry name" value="SEC-INDEPENDENT PROTEIN TRANSLOCASE PROTEIN TATC, CHLOROPLASTIC-RELATED"/>
    <property type="match status" value="1"/>
</dbReference>
<keyword evidence="7" id="KW-0813">Transport</keyword>
<evidence type="ECO:0000256" key="1">
    <source>
        <dbReference type="ARBA" id="ARBA00004141"/>
    </source>
</evidence>
<organism evidence="8 9">
    <name type="scientific">Candidatus Lumbricidiphila eiseniae</name>
    <dbReference type="NCBI Taxonomy" id="1969409"/>
    <lineage>
        <taxon>Bacteria</taxon>
        <taxon>Bacillati</taxon>
        <taxon>Actinomycetota</taxon>
        <taxon>Actinomycetes</taxon>
        <taxon>Micrococcales</taxon>
        <taxon>Microbacteriaceae</taxon>
        <taxon>Candidatus Lumbricidiphila</taxon>
    </lineage>
</organism>
<keyword evidence="3 7" id="KW-0653">Protein transport</keyword>
<comment type="similarity">
    <text evidence="7">Belongs to the TatC family.</text>
</comment>
<evidence type="ECO:0000256" key="7">
    <source>
        <dbReference type="HAMAP-Rule" id="MF_00902"/>
    </source>
</evidence>
<evidence type="ECO:0000313" key="8">
    <source>
        <dbReference type="EMBL" id="PDQ35298.1"/>
    </source>
</evidence>
<dbReference type="EMBL" id="NAEP01000036">
    <property type="protein sequence ID" value="PDQ35298.1"/>
    <property type="molecule type" value="Genomic_DNA"/>
</dbReference>
<proteinExistence type="inferred from homology"/>
<keyword evidence="7" id="KW-1003">Cell membrane</keyword>
<dbReference type="NCBIfam" id="TIGR00945">
    <property type="entry name" value="tatC"/>
    <property type="match status" value="1"/>
</dbReference>
<dbReference type="GO" id="GO:0065002">
    <property type="term" value="P:intracellular protein transmembrane transport"/>
    <property type="evidence" value="ECO:0007669"/>
    <property type="project" value="TreeGrafter"/>
</dbReference>
<evidence type="ECO:0000256" key="3">
    <source>
        <dbReference type="ARBA" id="ARBA00022927"/>
    </source>
</evidence>
<dbReference type="GO" id="GO:0009977">
    <property type="term" value="F:proton motive force dependent protein transmembrane transporter activity"/>
    <property type="evidence" value="ECO:0007669"/>
    <property type="project" value="TreeGrafter"/>
</dbReference>
<accession>A0A2A6FRK4</accession>
<gene>
    <name evidence="7" type="primary">tatC</name>
    <name evidence="8" type="ORF">B5766_06780</name>
</gene>
<comment type="subunit">
    <text evidence="7">The Tat system comprises two distinct complexes: a TatABC complex, containing multiple copies of TatA, TatB and TatC subunits, and a separate TatA complex, containing only TatA subunits. Substrates initially bind to the TatABC complex, which probably triggers association of the separate TatA complex to form the active translocon.</text>
</comment>
<name>A0A2A6FRK4_9MICO</name>
<feature type="transmembrane region" description="Helical" evidence="7">
    <location>
        <begin position="213"/>
        <end position="232"/>
    </location>
</feature>
<dbReference type="AlphaFoldDB" id="A0A2A6FRK4"/>
<comment type="caution">
    <text evidence="8">The sequence shown here is derived from an EMBL/GenBank/DDBJ whole genome shotgun (WGS) entry which is preliminary data.</text>
</comment>
<feature type="transmembrane region" description="Helical" evidence="7">
    <location>
        <begin position="18"/>
        <end position="40"/>
    </location>
</feature>
<keyword evidence="5 7" id="KW-0811">Translocation</keyword>
<reference evidence="9" key="1">
    <citation type="submission" date="2017-03" db="EMBL/GenBank/DDBJ databases">
        <authorList>
            <person name="Lund M.B."/>
        </authorList>
    </citation>
    <scope>NUCLEOTIDE SEQUENCE [LARGE SCALE GENOMIC DNA]</scope>
</reference>